<dbReference type="InterPro" id="IPR027417">
    <property type="entry name" value="P-loop_NTPase"/>
</dbReference>
<dbReference type="SMART" id="SM00175">
    <property type="entry name" value="RAB"/>
    <property type="match status" value="1"/>
</dbReference>
<evidence type="ECO:0000313" key="11">
    <source>
        <dbReference type="Ensembl" id="ENSACLP00000067843.1"/>
    </source>
</evidence>
<dbReference type="FunFam" id="3.40.50.300:FF:000751">
    <property type="entry name" value="Rab family GTPase, putative"/>
    <property type="match status" value="1"/>
</dbReference>
<dbReference type="Ensembl" id="ENSACLT00000077634.1">
    <property type="protein sequence ID" value="ENSACLP00000067843.1"/>
    <property type="gene ID" value="ENSACLG00000021109.2"/>
</dbReference>
<evidence type="ECO:0000313" key="12">
    <source>
        <dbReference type="Proteomes" id="UP000265100"/>
    </source>
</evidence>
<dbReference type="Gene3D" id="3.40.50.300">
    <property type="entry name" value="P-loop containing nucleotide triphosphate hydrolases"/>
    <property type="match status" value="1"/>
</dbReference>
<dbReference type="GO" id="GO:0090385">
    <property type="term" value="P:phagosome-lysosome fusion"/>
    <property type="evidence" value="ECO:0007669"/>
    <property type="project" value="TreeGrafter"/>
</dbReference>
<evidence type="ECO:0000256" key="5">
    <source>
        <dbReference type="ARBA" id="ARBA00022927"/>
    </source>
</evidence>
<keyword evidence="12" id="KW-1185">Reference proteome</keyword>
<reference evidence="11" key="2">
    <citation type="submission" date="2025-08" db="UniProtKB">
        <authorList>
            <consortium name="Ensembl"/>
        </authorList>
    </citation>
    <scope>IDENTIFICATION</scope>
</reference>
<evidence type="ECO:0000256" key="7">
    <source>
        <dbReference type="ARBA" id="ARBA00023288"/>
    </source>
</evidence>
<dbReference type="SMART" id="SM00173">
    <property type="entry name" value="RAS"/>
    <property type="match status" value="1"/>
</dbReference>
<dbReference type="GO" id="GO:0005764">
    <property type="term" value="C:lysosome"/>
    <property type="evidence" value="ECO:0007669"/>
    <property type="project" value="UniProtKB-ARBA"/>
</dbReference>
<organism evidence="11 12">
    <name type="scientific">Astatotilapia calliptera</name>
    <name type="common">Eastern happy</name>
    <name type="synonym">Chromis callipterus</name>
    <dbReference type="NCBI Taxonomy" id="8154"/>
    <lineage>
        <taxon>Eukaryota</taxon>
        <taxon>Metazoa</taxon>
        <taxon>Chordata</taxon>
        <taxon>Craniata</taxon>
        <taxon>Vertebrata</taxon>
        <taxon>Euteleostomi</taxon>
        <taxon>Actinopterygii</taxon>
        <taxon>Neopterygii</taxon>
        <taxon>Teleostei</taxon>
        <taxon>Neoteleostei</taxon>
        <taxon>Acanthomorphata</taxon>
        <taxon>Ovalentaria</taxon>
        <taxon>Cichlomorphae</taxon>
        <taxon>Cichliformes</taxon>
        <taxon>Cichlidae</taxon>
        <taxon>African cichlids</taxon>
        <taxon>Pseudocrenilabrinae</taxon>
        <taxon>Haplochromini</taxon>
        <taxon>Astatotilapia</taxon>
    </lineage>
</organism>
<sequence>MDMSDKKGPITLKIILIGNSGVGKSSVMNRYVNHRFTNMYRATVGTDFLSKTISIDGDTVTLQIWDTAGTERFQSLGTPLYRGAHCCMLVFDVTSKASFSALDGWRKEFLIQGEPKDPSDFPFIVLGNKTDLSDREVSDKLSRQWCEEIRAEYFEGSAKEDLDVEKPFLRAAQRGLQQVTQLVLCLLLINTHAQKPIFFLCLTCLFFDDKRYITPYSTKNTHWKIQDISR</sequence>
<dbReference type="GO" id="GO:0002682">
    <property type="term" value="P:regulation of immune system process"/>
    <property type="evidence" value="ECO:0007669"/>
    <property type="project" value="UniProtKB-ARBA"/>
</dbReference>
<evidence type="ECO:0000256" key="3">
    <source>
        <dbReference type="ARBA" id="ARBA00022448"/>
    </source>
</evidence>
<dbReference type="SMART" id="SM00174">
    <property type="entry name" value="RHO"/>
    <property type="match status" value="1"/>
</dbReference>
<comment type="subcellular location">
    <subcellularLocation>
        <location evidence="1">Cytoplasmic vesicle</location>
        <location evidence="1">Phagosome membrane</location>
        <topology evidence="1">Lipid-anchor</topology>
        <orientation evidence="1">Cytoplasmic side</orientation>
    </subcellularLocation>
</comment>
<evidence type="ECO:0000256" key="4">
    <source>
        <dbReference type="ARBA" id="ARBA00022741"/>
    </source>
</evidence>
<keyword evidence="5" id="KW-0653">Protein transport</keyword>
<dbReference type="SUPFAM" id="SSF52540">
    <property type="entry name" value="P-loop containing nucleoside triphosphate hydrolases"/>
    <property type="match status" value="1"/>
</dbReference>
<keyword evidence="3" id="KW-0813">Transport</keyword>
<dbReference type="GO" id="GO:0015031">
    <property type="term" value="P:protein transport"/>
    <property type="evidence" value="ECO:0007669"/>
    <property type="project" value="UniProtKB-KW"/>
</dbReference>
<proteinExistence type="inferred from homology"/>
<dbReference type="Proteomes" id="UP000265100">
    <property type="component" value="Chromosome 5"/>
</dbReference>
<dbReference type="SMART" id="SM00176">
    <property type="entry name" value="RAN"/>
    <property type="match status" value="1"/>
</dbReference>
<name>A0AAX7UDC1_ASTCA</name>
<keyword evidence="4" id="KW-0547">Nucleotide-binding</keyword>
<dbReference type="PANTHER" id="PTHR47981:SF6">
    <property type="entry name" value="SI:DKEY-13A21.4"/>
    <property type="match status" value="1"/>
</dbReference>
<dbReference type="GO" id="GO:0030670">
    <property type="term" value="C:phagocytic vesicle membrane"/>
    <property type="evidence" value="ECO:0007669"/>
    <property type="project" value="UniProtKB-SubCell"/>
</dbReference>
<protein>
    <recommendedName>
        <fullName evidence="10">Ras-related protein Rab-7b</fullName>
    </recommendedName>
</protein>
<comment type="function">
    <text evidence="9">Controls vesicular trafficking from endosomes to the trans-Golgi network (TGN). Acts as a negative regulator of TLR9 signaling and can suppress TLR9-triggered TNFA, IL6, and IFNB production in macrophages by promoting TLR9 lysosomal degradation. Also negatively regulates TLR4 signaling in macrophages by promoting lysosomal degradation of TLR4. Promotes megakaryocytic differentiation by increasing NF-kappa-B-dependent IL6 production and subsequently enhancing the association of STAT3 with GATA1. Not involved in the regulation of the EGF- and EGFR degradation pathway.</text>
</comment>
<dbReference type="PRINTS" id="PR00449">
    <property type="entry name" value="RASTRNSFRMNG"/>
</dbReference>
<dbReference type="InterPro" id="IPR005225">
    <property type="entry name" value="Small_GTP-bd"/>
</dbReference>
<keyword evidence="7" id="KW-0449">Lipoprotein</keyword>
<evidence type="ECO:0000256" key="2">
    <source>
        <dbReference type="ARBA" id="ARBA00006270"/>
    </source>
</evidence>
<dbReference type="PANTHER" id="PTHR47981">
    <property type="entry name" value="RAB FAMILY"/>
    <property type="match status" value="1"/>
</dbReference>
<dbReference type="GO" id="GO:0005525">
    <property type="term" value="F:GTP binding"/>
    <property type="evidence" value="ECO:0007669"/>
    <property type="project" value="UniProtKB-KW"/>
</dbReference>
<keyword evidence="6" id="KW-0342">GTP-binding</keyword>
<dbReference type="InterPro" id="IPR001806">
    <property type="entry name" value="Small_GTPase"/>
</dbReference>
<reference evidence="11" key="1">
    <citation type="submission" date="2018-05" db="EMBL/GenBank/DDBJ databases">
        <authorList>
            <person name="Datahose"/>
        </authorList>
    </citation>
    <scope>NUCLEOTIDE SEQUENCE</scope>
</reference>
<dbReference type="NCBIfam" id="TIGR00231">
    <property type="entry name" value="small_GTP"/>
    <property type="match status" value="1"/>
</dbReference>
<dbReference type="AlphaFoldDB" id="A0AAX7UDC1"/>
<evidence type="ECO:0000256" key="8">
    <source>
        <dbReference type="ARBA" id="ARBA00023289"/>
    </source>
</evidence>
<dbReference type="GO" id="GO:0003924">
    <property type="term" value="F:GTPase activity"/>
    <property type="evidence" value="ECO:0007669"/>
    <property type="project" value="InterPro"/>
</dbReference>
<dbReference type="PROSITE" id="PS51421">
    <property type="entry name" value="RAS"/>
    <property type="match status" value="1"/>
</dbReference>
<dbReference type="GO" id="GO:0008333">
    <property type="term" value="P:endosome to lysosome transport"/>
    <property type="evidence" value="ECO:0007669"/>
    <property type="project" value="TreeGrafter"/>
</dbReference>
<accession>A0AAX7UDC1</accession>
<evidence type="ECO:0000256" key="6">
    <source>
        <dbReference type="ARBA" id="ARBA00023134"/>
    </source>
</evidence>
<dbReference type="PROSITE" id="PS51419">
    <property type="entry name" value="RAB"/>
    <property type="match status" value="1"/>
</dbReference>
<dbReference type="Pfam" id="PF00071">
    <property type="entry name" value="Ras"/>
    <property type="match status" value="1"/>
</dbReference>
<dbReference type="GO" id="GO:0005770">
    <property type="term" value="C:late endosome"/>
    <property type="evidence" value="ECO:0007669"/>
    <property type="project" value="TreeGrafter"/>
</dbReference>
<keyword evidence="8" id="KW-0636">Prenylation</keyword>
<evidence type="ECO:0000256" key="1">
    <source>
        <dbReference type="ARBA" id="ARBA00004616"/>
    </source>
</evidence>
<evidence type="ECO:0000256" key="10">
    <source>
        <dbReference type="ARBA" id="ARBA00067801"/>
    </source>
</evidence>
<dbReference type="GeneTree" id="ENSGT00940000166196"/>
<comment type="similarity">
    <text evidence="2">Belongs to the small GTPase superfamily. Rab family.</text>
</comment>
<reference evidence="11" key="3">
    <citation type="submission" date="2025-09" db="UniProtKB">
        <authorList>
            <consortium name="Ensembl"/>
        </authorList>
    </citation>
    <scope>IDENTIFICATION</scope>
</reference>
<evidence type="ECO:0000256" key="9">
    <source>
        <dbReference type="ARBA" id="ARBA00058158"/>
    </source>
</evidence>